<comment type="similarity">
    <text evidence="1 5">Belongs to the 5-formyltetrahydrofolate cyclo-ligase family.</text>
</comment>
<keyword evidence="2 4" id="KW-0547">Nucleotide-binding</keyword>
<name>A0A923E7H2_CLOTT</name>
<organism evidence="6 7">
    <name type="scientific">Clostridium tetanomorphum</name>
    <dbReference type="NCBI Taxonomy" id="1553"/>
    <lineage>
        <taxon>Bacteria</taxon>
        <taxon>Bacillati</taxon>
        <taxon>Bacillota</taxon>
        <taxon>Clostridia</taxon>
        <taxon>Eubacteriales</taxon>
        <taxon>Clostridiaceae</taxon>
        <taxon>Clostridium</taxon>
    </lineage>
</organism>
<evidence type="ECO:0000256" key="4">
    <source>
        <dbReference type="PIRSR" id="PIRSR006806-1"/>
    </source>
</evidence>
<reference evidence="6 7" key="1">
    <citation type="submission" date="2020-04" db="EMBL/GenBank/DDBJ databases">
        <title>Genomic insights into acetone-butanol-ethanol (ABE) fermentation by sequencing solventogenic clostridia strains.</title>
        <authorList>
            <person name="Brown S."/>
        </authorList>
    </citation>
    <scope>NUCLEOTIDE SEQUENCE [LARGE SCALE GENOMIC DNA]</scope>
    <source>
        <strain evidence="6 7">DJ011</strain>
    </source>
</reference>
<comment type="cofactor">
    <cofactor evidence="5">
        <name>Mg(2+)</name>
        <dbReference type="ChEBI" id="CHEBI:18420"/>
    </cofactor>
</comment>
<keyword evidence="6" id="KW-0436">Ligase</keyword>
<dbReference type="PANTHER" id="PTHR23407:SF1">
    <property type="entry name" value="5-FORMYLTETRAHYDROFOLATE CYCLO-LIGASE"/>
    <property type="match status" value="1"/>
</dbReference>
<dbReference type="AlphaFoldDB" id="A0A923E7H2"/>
<evidence type="ECO:0000313" key="6">
    <source>
        <dbReference type="EMBL" id="MBC2396484.1"/>
    </source>
</evidence>
<dbReference type="GO" id="GO:0035999">
    <property type="term" value="P:tetrahydrofolate interconversion"/>
    <property type="evidence" value="ECO:0007669"/>
    <property type="project" value="TreeGrafter"/>
</dbReference>
<evidence type="ECO:0000256" key="2">
    <source>
        <dbReference type="ARBA" id="ARBA00022741"/>
    </source>
</evidence>
<dbReference type="Pfam" id="PF01812">
    <property type="entry name" value="5-FTHF_cyc-lig"/>
    <property type="match status" value="1"/>
</dbReference>
<gene>
    <name evidence="6" type="ORF">HGG79_01645</name>
</gene>
<dbReference type="GO" id="GO:0046872">
    <property type="term" value="F:metal ion binding"/>
    <property type="evidence" value="ECO:0007669"/>
    <property type="project" value="UniProtKB-KW"/>
</dbReference>
<dbReference type="GO" id="GO:0005524">
    <property type="term" value="F:ATP binding"/>
    <property type="evidence" value="ECO:0007669"/>
    <property type="project" value="UniProtKB-KW"/>
</dbReference>
<feature type="binding site" evidence="4">
    <location>
        <position position="55"/>
    </location>
    <ligand>
        <name>substrate</name>
    </ligand>
</feature>
<dbReference type="InterPro" id="IPR037171">
    <property type="entry name" value="NagB/RpiA_transferase-like"/>
</dbReference>
<dbReference type="GO" id="GO:0009396">
    <property type="term" value="P:folic acid-containing compound biosynthetic process"/>
    <property type="evidence" value="ECO:0007669"/>
    <property type="project" value="TreeGrafter"/>
</dbReference>
<keyword evidence="3 4" id="KW-0067">ATP-binding</keyword>
<evidence type="ECO:0000256" key="3">
    <source>
        <dbReference type="ARBA" id="ARBA00022840"/>
    </source>
</evidence>
<protein>
    <recommendedName>
        <fullName evidence="5">5-formyltetrahydrofolate cyclo-ligase</fullName>
        <ecNumber evidence="5">6.3.3.2</ecNumber>
    </recommendedName>
</protein>
<dbReference type="GO" id="GO:0030272">
    <property type="term" value="F:5-formyltetrahydrofolate cyclo-ligase activity"/>
    <property type="evidence" value="ECO:0007669"/>
    <property type="project" value="UniProtKB-EC"/>
</dbReference>
<dbReference type="Proteomes" id="UP000563151">
    <property type="component" value="Unassembled WGS sequence"/>
</dbReference>
<dbReference type="InterPro" id="IPR024185">
    <property type="entry name" value="FTHF_cligase-like_sf"/>
</dbReference>
<keyword evidence="5" id="KW-0479">Metal-binding</keyword>
<dbReference type="PIRSF" id="PIRSF006806">
    <property type="entry name" value="FTHF_cligase"/>
    <property type="match status" value="1"/>
</dbReference>
<dbReference type="SUPFAM" id="SSF100950">
    <property type="entry name" value="NagB/RpiA/CoA transferase-like"/>
    <property type="match status" value="1"/>
</dbReference>
<comment type="caution">
    <text evidence="6">The sequence shown here is derived from an EMBL/GenBank/DDBJ whole genome shotgun (WGS) entry which is preliminary data.</text>
</comment>
<evidence type="ECO:0000256" key="1">
    <source>
        <dbReference type="ARBA" id="ARBA00010638"/>
    </source>
</evidence>
<dbReference type="InterPro" id="IPR002698">
    <property type="entry name" value="FTHF_cligase"/>
</dbReference>
<dbReference type="PANTHER" id="PTHR23407">
    <property type="entry name" value="ATPASE INHIBITOR/5-FORMYLTETRAHYDROFOLATE CYCLO-LIGASE"/>
    <property type="match status" value="1"/>
</dbReference>
<evidence type="ECO:0000256" key="5">
    <source>
        <dbReference type="RuleBase" id="RU361279"/>
    </source>
</evidence>
<dbReference type="EC" id="6.3.3.2" evidence="5"/>
<dbReference type="Gene3D" id="3.40.50.10420">
    <property type="entry name" value="NagB/RpiA/CoA transferase-like"/>
    <property type="match status" value="1"/>
</dbReference>
<comment type="catalytic activity">
    <reaction evidence="5">
        <text>(6S)-5-formyl-5,6,7,8-tetrahydrofolate + ATP = (6R)-5,10-methenyltetrahydrofolate + ADP + phosphate</text>
        <dbReference type="Rhea" id="RHEA:10488"/>
        <dbReference type="ChEBI" id="CHEBI:30616"/>
        <dbReference type="ChEBI" id="CHEBI:43474"/>
        <dbReference type="ChEBI" id="CHEBI:57455"/>
        <dbReference type="ChEBI" id="CHEBI:57457"/>
        <dbReference type="ChEBI" id="CHEBI:456216"/>
        <dbReference type="EC" id="6.3.3.2"/>
    </reaction>
</comment>
<dbReference type="EMBL" id="JAAZWO010000002">
    <property type="protein sequence ID" value="MBC2396484.1"/>
    <property type="molecule type" value="Genomic_DNA"/>
</dbReference>
<keyword evidence="7" id="KW-1185">Reference proteome</keyword>
<feature type="binding site" evidence="4">
    <location>
        <begin position="4"/>
        <end position="8"/>
    </location>
    <ligand>
        <name>ATP</name>
        <dbReference type="ChEBI" id="CHEBI:30616"/>
    </ligand>
</feature>
<dbReference type="RefSeq" id="WP_173680320.1">
    <property type="nucleotide sequence ID" value="NZ_JAAZWO010000002.1"/>
</dbReference>
<accession>A0A923E7H2</accession>
<feature type="binding site" evidence="4">
    <location>
        <begin position="133"/>
        <end position="141"/>
    </location>
    <ligand>
        <name>ATP</name>
        <dbReference type="ChEBI" id="CHEBI:30616"/>
    </ligand>
</feature>
<proteinExistence type="inferred from homology"/>
<evidence type="ECO:0000313" key="7">
    <source>
        <dbReference type="Proteomes" id="UP000563151"/>
    </source>
</evidence>
<sequence length="183" mass="20852">MEDKKTIRKEILKIRDSLSIDEREKYNKDIFNKVIINSYYKKAKCIFIFVSYKTEVDTHKIIKKAIDDGKIVCVPKVVSKSEGMYAAQIEKFNDLEPGKYGILEPKKHCKKINEEQIDLILTPGAVFDNKGGRIGYGGGFYDRFLVKTKKSAPKIALAYNVQIINKVPMDELDVRIDGIISNG</sequence>
<dbReference type="NCBIfam" id="TIGR02727">
    <property type="entry name" value="MTHFS_bact"/>
    <property type="match status" value="1"/>
</dbReference>
<feature type="binding site" evidence="4">
    <location>
        <position position="50"/>
    </location>
    <ligand>
        <name>substrate</name>
    </ligand>
</feature>
<keyword evidence="5" id="KW-0460">Magnesium</keyword>